<gene>
    <name evidence="1" type="ORF">B1A_02615</name>
</gene>
<reference evidence="1" key="2">
    <citation type="journal article" date="2014" name="ISME J.">
        <title>Microbial stratification in low pH oxic and suboxic macroscopic growths along an acid mine drainage.</title>
        <authorList>
            <person name="Mendez-Garcia C."/>
            <person name="Mesa V."/>
            <person name="Sprenger R.R."/>
            <person name="Richter M."/>
            <person name="Diez M.S."/>
            <person name="Solano J."/>
            <person name="Bargiela R."/>
            <person name="Golyshina O.V."/>
            <person name="Manteca A."/>
            <person name="Ramos J.L."/>
            <person name="Gallego J.R."/>
            <person name="Llorente I."/>
            <person name="Martins Dos Santos V.A."/>
            <person name="Jensen O.N."/>
            <person name="Pelaez A.I."/>
            <person name="Sanchez J."/>
            <person name="Ferrer M."/>
        </authorList>
    </citation>
    <scope>NUCLEOTIDE SEQUENCE</scope>
</reference>
<sequence>MAIELEKYQDILDELGEHASEVLRASWGEAARVFSPRGLEAYLHGATGLKSLGRGTDLVLSFIQSAPAVTRELGEDAVSDLLAAAIKMYSKTSATVISLVFSSSPIAASRLGDPELFRGYLHLIDTLLAQAPRGVRPMLDHLGTLLGQLTLGGLRRWALWGAQAHKTDFNAQIRYFGLESPESLGVLQKERRGTLFIDVQRRIGMYLRALWGRDFFMRPTSGDFEQREGYRPYIEGYIIHLPDAYDDLDLPSGKIDGVELYRAACAHAAAHQMYTKEPLSAEALTPLQMTVIGTIEDARVEQLAINSFPGLAPL</sequence>
<protein>
    <submittedName>
        <fullName evidence="1">von Willebrand factor type A</fullName>
    </submittedName>
</protein>
<dbReference type="EMBL" id="AUZX01001936">
    <property type="protein sequence ID" value="EQD77904.1"/>
    <property type="molecule type" value="Genomic_DNA"/>
</dbReference>
<accession>T1D901</accession>
<evidence type="ECO:0000313" key="1">
    <source>
        <dbReference type="EMBL" id="EQD77904.1"/>
    </source>
</evidence>
<organism evidence="1">
    <name type="scientific">mine drainage metagenome</name>
    <dbReference type="NCBI Taxonomy" id="410659"/>
    <lineage>
        <taxon>unclassified sequences</taxon>
        <taxon>metagenomes</taxon>
        <taxon>ecological metagenomes</taxon>
    </lineage>
</organism>
<reference evidence="1" key="1">
    <citation type="submission" date="2013-08" db="EMBL/GenBank/DDBJ databases">
        <authorList>
            <person name="Mendez C."/>
            <person name="Richter M."/>
            <person name="Ferrer M."/>
            <person name="Sanchez J."/>
        </authorList>
    </citation>
    <scope>NUCLEOTIDE SEQUENCE</scope>
</reference>
<proteinExistence type="predicted"/>
<name>T1D901_9ZZZZ</name>
<comment type="caution">
    <text evidence="1">The sequence shown here is derived from an EMBL/GenBank/DDBJ whole genome shotgun (WGS) entry which is preliminary data.</text>
</comment>
<feature type="non-terminal residue" evidence="1">
    <location>
        <position position="314"/>
    </location>
</feature>
<dbReference type="AlphaFoldDB" id="T1D901"/>